<protein>
    <submittedName>
        <fullName evidence="2">Uncharacterized protein</fullName>
    </submittedName>
</protein>
<reference evidence="2" key="1">
    <citation type="submission" date="2023-04" db="EMBL/GenBank/DDBJ databases">
        <authorList>
            <consortium name="ELIXIR-Norway"/>
        </authorList>
    </citation>
    <scope>NUCLEOTIDE SEQUENCE [LARGE SCALE GENOMIC DNA]</scope>
</reference>
<dbReference type="EMBL" id="OX459960">
    <property type="protein sequence ID" value="CAI9165465.1"/>
    <property type="molecule type" value="Genomic_DNA"/>
</dbReference>
<feature type="compositionally biased region" description="Low complexity" evidence="1">
    <location>
        <begin position="37"/>
        <end position="61"/>
    </location>
</feature>
<evidence type="ECO:0000256" key="1">
    <source>
        <dbReference type="SAM" id="MobiDB-lite"/>
    </source>
</evidence>
<sequence length="201" mass="21266">MIALSPALPPPRQPHSAQIWLSDSDKRCSLPAGGADARPPSSGRASPRGPGRGPRPSGIPARRVRRCPRPSVPACPHTFPQLGKVRSGGGAGEGRAPGARTSLSPDLRFRHHCWGRGRPLRLEGDQATGRGMASALPATPAGRGHKWCVPERATPFRDSPRLLKAKGVGKPAERQARAPKDRRSASRLALRKAGGGRGREA</sequence>
<proteinExistence type="predicted"/>
<feature type="region of interest" description="Disordered" evidence="1">
    <location>
        <begin position="158"/>
        <end position="201"/>
    </location>
</feature>
<organism evidence="2 3">
    <name type="scientific">Rangifer tarandus platyrhynchus</name>
    <name type="common">Svalbard reindeer</name>
    <dbReference type="NCBI Taxonomy" id="3082113"/>
    <lineage>
        <taxon>Eukaryota</taxon>
        <taxon>Metazoa</taxon>
        <taxon>Chordata</taxon>
        <taxon>Craniata</taxon>
        <taxon>Vertebrata</taxon>
        <taxon>Euteleostomi</taxon>
        <taxon>Mammalia</taxon>
        <taxon>Eutheria</taxon>
        <taxon>Laurasiatheria</taxon>
        <taxon>Artiodactyla</taxon>
        <taxon>Ruminantia</taxon>
        <taxon>Pecora</taxon>
        <taxon>Cervidae</taxon>
        <taxon>Odocoileinae</taxon>
        <taxon>Rangifer</taxon>
    </lineage>
</organism>
<gene>
    <name evidence="2" type="ORF">MRATA1EN1_LOCUS14427</name>
</gene>
<keyword evidence="3" id="KW-1185">Reference proteome</keyword>
<accession>A0ABN8YV43</accession>
<feature type="region of interest" description="Disordered" evidence="1">
    <location>
        <begin position="1"/>
        <end position="104"/>
    </location>
</feature>
<name>A0ABN8YV43_RANTA</name>
<dbReference type="Proteomes" id="UP001176941">
    <property type="component" value="Chromosome 24"/>
</dbReference>
<feature type="compositionally biased region" description="Basic and acidic residues" evidence="1">
    <location>
        <begin position="171"/>
        <end position="184"/>
    </location>
</feature>
<evidence type="ECO:0000313" key="2">
    <source>
        <dbReference type="EMBL" id="CAI9165465.1"/>
    </source>
</evidence>
<evidence type="ECO:0000313" key="3">
    <source>
        <dbReference type="Proteomes" id="UP001176941"/>
    </source>
</evidence>
<feature type="compositionally biased region" description="Gly residues" evidence="1">
    <location>
        <begin position="86"/>
        <end position="95"/>
    </location>
</feature>